<dbReference type="EMBL" id="LSRX01000949">
    <property type="protein sequence ID" value="OLP85909.1"/>
    <property type="molecule type" value="Genomic_DNA"/>
</dbReference>
<comment type="caution">
    <text evidence="1">The sequence shown here is derived from an EMBL/GenBank/DDBJ whole genome shotgun (WGS) entry which is preliminary data.</text>
</comment>
<dbReference type="Proteomes" id="UP000186817">
    <property type="component" value="Unassembled WGS sequence"/>
</dbReference>
<name>A0A1Q9CSK8_SYMMI</name>
<sequence length="199" mass="22136">MGSIGQPSAGHCKDRCAGQHDNHAVSDSTVAARFEQMLAAPDKKAAAIKLGWVDERGSYQDLRDAVGPGNLEAHHGPQSQNALERREVVNMIMELMVLCTMPLAVKKVPRYEAGGSRTRVLSAADDVGHRFQHALDCLLNEAEDHDDDDKNNDDDYCDDDDHQEEKRGIFQHPLGTQACHALCEFQVLLPTLRNRRRLN</sequence>
<evidence type="ECO:0000313" key="1">
    <source>
        <dbReference type="EMBL" id="OLP85909.1"/>
    </source>
</evidence>
<protein>
    <submittedName>
        <fullName evidence="1">Uncharacterized protein</fullName>
    </submittedName>
</protein>
<keyword evidence="2" id="KW-1185">Reference proteome</keyword>
<accession>A0A1Q9CSK8</accession>
<evidence type="ECO:0000313" key="2">
    <source>
        <dbReference type="Proteomes" id="UP000186817"/>
    </source>
</evidence>
<organism evidence="1 2">
    <name type="scientific">Symbiodinium microadriaticum</name>
    <name type="common">Dinoflagellate</name>
    <name type="synonym">Zooxanthella microadriatica</name>
    <dbReference type="NCBI Taxonomy" id="2951"/>
    <lineage>
        <taxon>Eukaryota</taxon>
        <taxon>Sar</taxon>
        <taxon>Alveolata</taxon>
        <taxon>Dinophyceae</taxon>
        <taxon>Suessiales</taxon>
        <taxon>Symbiodiniaceae</taxon>
        <taxon>Symbiodinium</taxon>
    </lineage>
</organism>
<proteinExistence type="predicted"/>
<reference evidence="1 2" key="1">
    <citation type="submission" date="2016-02" db="EMBL/GenBank/DDBJ databases">
        <title>Genome analysis of coral dinoflagellate symbionts highlights evolutionary adaptations to a symbiotic lifestyle.</title>
        <authorList>
            <person name="Aranda M."/>
            <person name="Li Y."/>
            <person name="Liew Y.J."/>
            <person name="Baumgarten S."/>
            <person name="Simakov O."/>
            <person name="Wilson M."/>
            <person name="Piel J."/>
            <person name="Ashoor H."/>
            <person name="Bougouffa S."/>
            <person name="Bajic V.B."/>
            <person name="Ryu T."/>
            <person name="Ravasi T."/>
            <person name="Bayer T."/>
            <person name="Micklem G."/>
            <person name="Kim H."/>
            <person name="Bhak J."/>
            <person name="Lajeunesse T.C."/>
            <person name="Voolstra C.R."/>
        </authorList>
    </citation>
    <scope>NUCLEOTIDE SEQUENCE [LARGE SCALE GENOMIC DNA]</scope>
    <source>
        <strain evidence="1 2">CCMP2467</strain>
    </source>
</reference>
<gene>
    <name evidence="1" type="ORF">AK812_SmicGene33054</name>
</gene>
<dbReference type="AlphaFoldDB" id="A0A1Q9CSK8"/>